<dbReference type="PANTHER" id="PTHR35312:SF1">
    <property type="entry name" value="OS07G0641800 PROTEIN"/>
    <property type="match status" value="1"/>
</dbReference>
<evidence type="ECO:0000313" key="2">
    <source>
        <dbReference type="EMBL" id="KAL3718543.1"/>
    </source>
</evidence>
<proteinExistence type="predicted"/>
<organism evidence="2 3">
    <name type="scientific">Eucalyptus globulus</name>
    <name type="common">Tasmanian blue gum</name>
    <dbReference type="NCBI Taxonomy" id="34317"/>
    <lineage>
        <taxon>Eukaryota</taxon>
        <taxon>Viridiplantae</taxon>
        <taxon>Streptophyta</taxon>
        <taxon>Embryophyta</taxon>
        <taxon>Tracheophyta</taxon>
        <taxon>Spermatophyta</taxon>
        <taxon>Magnoliopsida</taxon>
        <taxon>eudicotyledons</taxon>
        <taxon>Gunneridae</taxon>
        <taxon>Pentapetalae</taxon>
        <taxon>rosids</taxon>
        <taxon>malvids</taxon>
        <taxon>Myrtales</taxon>
        <taxon>Myrtaceae</taxon>
        <taxon>Myrtoideae</taxon>
        <taxon>Eucalypteae</taxon>
        <taxon>Eucalyptus</taxon>
    </lineage>
</organism>
<dbReference type="Proteomes" id="UP001634007">
    <property type="component" value="Unassembled WGS sequence"/>
</dbReference>
<evidence type="ECO:0000256" key="1">
    <source>
        <dbReference type="SAM" id="MobiDB-lite"/>
    </source>
</evidence>
<evidence type="ECO:0000313" key="3">
    <source>
        <dbReference type="Proteomes" id="UP001634007"/>
    </source>
</evidence>
<dbReference type="AlphaFoldDB" id="A0ABD3IWD1"/>
<keyword evidence="3" id="KW-1185">Reference proteome</keyword>
<accession>A0ABD3IWD1</accession>
<reference evidence="2 3" key="1">
    <citation type="submission" date="2024-11" db="EMBL/GenBank/DDBJ databases">
        <title>Chromosome-level genome assembly of Eucalyptus globulus Labill. provides insights into its genome evolution.</title>
        <authorList>
            <person name="Li X."/>
        </authorList>
    </citation>
    <scope>NUCLEOTIDE SEQUENCE [LARGE SCALE GENOMIC DNA]</scope>
    <source>
        <strain evidence="2">CL2024</strain>
        <tissue evidence="2">Fresh tender leaves</tissue>
    </source>
</reference>
<dbReference type="PANTHER" id="PTHR35312">
    <property type="entry name" value="OS07G0641800 PROTEIN"/>
    <property type="match status" value="1"/>
</dbReference>
<feature type="compositionally biased region" description="Low complexity" evidence="1">
    <location>
        <begin position="71"/>
        <end position="81"/>
    </location>
</feature>
<protein>
    <submittedName>
        <fullName evidence="2">Uncharacterized protein</fullName>
    </submittedName>
</protein>
<sequence>MLVQRGKQIPFIFLSLPSFLLLERERERERERGVCICVCIGERMDEQEFKRLLDLFPPVRSRDYSADEDSSGQSTSQSSRDSLVKELRGALGEVEDSESRNVVEQSDAFWGKLRLAAERKVGATEAERFCEAFRQVHRKLVYEELTLDAAKKFIDLSKSQSE</sequence>
<gene>
    <name evidence="2" type="ORF">ACJRO7_003640</name>
</gene>
<feature type="region of interest" description="Disordered" evidence="1">
    <location>
        <begin position="62"/>
        <end position="85"/>
    </location>
</feature>
<name>A0ABD3IWD1_EUCGL</name>
<dbReference type="EMBL" id="JBJKBG010000010">
    <property type="protein sequence ID" value="KAL3718543.1"/>
    <property type="molecule type" value="Genomic_DNA"/>
</dbReference>
<comment type="caution">
    <text evidence="2">The sequence shown here is derived from an EMBL/GenBank/DDBJ whole genome shotgun (WGS) entry which is preliminary data.</text>
</comment>